<dbReference type="InParanoid" id="A0A165D7L6"/>
<evidence type="ECO:0000256" key="8">
    <source>
        <dbReference type="ARBA" id="ARBA00023170"/>
    </source>
</evidence>
<evidence type="ECO:0000256" key="10">
    <source>
        <dbReference type="SAM" id="Phobius"/>
    </source>
</evidence>
<dbReference type="PANTHER" id="PTHR28097:SF1">
    <property type="entry name" value="PHEROMONE A FACTOR RECEPTOR"/>
    <property type="match status" value="1"/>
</dbReference>
<dbReference type="AlphaFoldDB" id="A0A165D7L6"/>
<dbReference type="PRINTS" id="PR00901">
    <property type="entry name" value="PHEROMONEBAR"/>
</dbReference>
<feature type="transmembrane region" description="Helical" evidence="10">
    <location>
        <begin position="270"/>
        <end position="288"/>
    </location>
</feature>
<keyword evidence="8 11" id="KW-0675">Receptor</keyword>
<proteinExistence type="inferred from homology"/>
<evidence type="ECO:0000256" key="3">
    <source>
        <dbReference type="ARBA" id="ARBA00022507"/>
    </source>
</evidence>
<evidence type="ECO:0000256" key="2">
    <source>
        <dbReference type="ARBA" id="ARBA00011085"/>
    </source>
</evidence>
<name>A0A165D7L6_EXIGL</name>
<feature type="transmembrane region" description="Helical" evidence="10">
    <location>
        <begin position="6"/>
        <end position="26"/>
    </location>
</feature>
<feature type="transmembrane region" description="Helical" evidence="10">
    <location>
        <begin position="110"/>
        <end position="131"/>
    </location>
</feature>
<keyword evidence="7 10" id="KW-0472">Membrane</keyword>
<keyword evidence="12" id="KW-1185">Reference proteome</keyword>
<keyword evidence="9" id="KW-0807">Transducer</keyword>
<dbReference type="OrthoDB" id="2874149at2759"/>
<dbReference type="EMBL" id="KV426247">
    <property type="protein sequence ID" value="KZV83947.1"/>
    <property type="molecule type" value="Genomic_DNA"/>
</dbReference>
<accession>A0A165D7L6</accession>
<keyword evidence="5 10" id="KW-1133">Transmembrane helix</keyword>
<gene>
    <name evidence="11" type="ORF">EXIGLDRAFT_624982</name>
</gene>
<keyword evidence="3" id="KW-0589">Pheromone response</keyword>
<dbReference type="Gene3D" id="1.20.1070.10">
    <property type="entry name" value="Rhodopsin 7-helix transmembrane proteins"/>
    <property type="match status" value="1"/>
</dbReference>
<dbReference type="PRINTS" id="PR00899">
    <property type="entry name" value="GPCRSTE3"/>
</dbReference>
<dbReference type="InterPro" id="IPR000481">
    <property type="entry name" value="GPCR_Pheromne_B_alpha_rcpt"/>
</dbReference>
<dbReference type="Proteomes" id="UP000077266">
    <property type="component" value="Unassembled WGS sequence"/>
</dbReference>
<protein>
    <submittedName>
        <fullName evidence="11">Putative fungal pheromoneG-protein-coupled receptor</fullName>
    </submittedName>
</protein>
<evidence type="ECO:0000256" key="4">
    <source>
        <dbReference type="ARBA" id="ARBA00022692"/>
    </source>
</evidence>
<feature type="transmembrane region" description="Helical" evidence="10">
    <location>
        <begin position="33"/>
        <end position="53"/>
    </location>
</feature>
<feature type="transmembrane region" description="Helical" evidence="10">
    <location>
        <begin position="202"/>
        <end position="226"/>
    </location>
</feature>
<dbReference type="InterPro" id="IPR001499">
    <property type="entry name" value="GPCR_STE3"/>
</dbReference>
<evidence type="ECO:0000256" key="9">
    <source>
        <dbReference type="ARBA" id="ARBA00023224"/>
    </source>
</evidence>
<dbReference type="GO" id="GO:0005886">
    <property type="term" value="C:plasma membrane"/>
    <property type="evidence" value="ECO:0007669"/>
    <property type="project" value="TreeGrafter"/>
</dbReference>
<evidence type="ECO:0000256" key="6">
    <source>
        <dbReference type="ARBA" id="ARBA00023040"/>
    </source>
</evidence>
<evidence type="ECO:0000256" key="5">
    <source>
        <dbReference type="ARBA" id="ARBA00022989"/>
    </source>
</evidence>
<dbReference type="Pfam" id="PF02076">
    <property type="entry name" value="STE3"/>
    <property type="match status" value="1"/>
</dbReference>
<dbReference type="CDD" id="cd14966">
    <property type="entry name" value="7tmD_STE3"/>
    <property type="match status" value="1"/>
</dbReference>
<comment type="similarity">
    <text evidence="2">Belongs to the G-protein coupled receptor 4 family.</text>
</comment>
<evidence type="ECO:0000313" key="11">
    <source>
        <dbReference type="EMBL" id="KZV83947.1"/>
    </source>
</evidence>
<reference evidence="11 12" key="1">
    <citation type="journal article" date="2016" name="Mol. Biol. Evol.">
        <title>Comparative Genomics of Early-Diverging Mushroom-Forming Fungi Provides Insights into the Origins of Lignocellulose Decay Capabilities.</title>
        <authorList>
            <person name="Nagy L.G."/>
            <person name="Riley R."/>
            <person name="Tritt A."/>
            <person name="Adam C."/>
            <person name="Daum C."/>
            <person name="Floudas D."/>
            <person name="Sun H."/>
            <person name="Yadav J.S."/>
            <person name="Pangilinan J."/>
            <person name="Larsson K.H."/>
            <person name="Matsuura K."/>
            <person name="Barry K."/>
            <person name="Labutti K."/>
            <person name="Kuo R."/>
            <person name="Ohm R.A."/>
            <person name="Bhattacharya S.S."/>
            <person name="Shirouzu T."/>
            <person name="Yoshinaga Y."/>
            <person name="Martin F.M."/>
            <person name="Grigoriev I.V."/>
            <person name="Hibbett D.S."/>
        </authorList>
    </citation>
    <scope>NUCLEOTIDE SEQUENCE [LARGE SCALE GENOMIC DNA]</scope>
    <source>
        <strain evidence="11 12">HHB12029</strain>
    </source>
</reference>
<keyword evidence="4 10" id="KW-0812">Transmembrane</keyword>
<dbReference type="STRING" id="1314781.A0A165D7L6"/>
<keyword evidence="6" id="KW-0297">G-protein coupled receptor</keyword>
<dbReference type="GO" id="GO:0004934">
    <property type="term" value="F:mating-type alpha-factor pheromone receptor activity"/>
    <property type="evidence" value="ECO:0007669"/>
    <property type="project" value="InterPro"/>
</dbReference>
<organism evidence="11 12">
    <name type="scientific">Exidia glandulosa HHB12029</name>
    <dbReference type="NCBI Taxonomy" id="1314781"/>
    <lineage>
        <taxon>Eukaryota</taxon>
        <taxon>Fungi</taxon>
        <taxon>Dikarya</taxon>
        <taxon>Basidiomycota</taxon>
        <taxon>Agaricomycotina</taxon>
        <taxon>Agaricomycetes</taxon>
        <taxon>Auriculariales</taxon>
        <taxon>Exidiaceae</taxon>
        <taxon>Exidia</taxon>
    </lineage>
</organism>
<feature type="transmembrane region" description="Helical" evidence="10">
    <location>
        <begin position="73"/>
        <end position="90"/>
    </location>
</feature>
<evidence type="ECO:0000256" key="7">
    <source>
        <dbReference type="ARBA" id="ARBA00023136"/>
    </source>
</evidence>
<feature type="transmembrane region" description="Helical" evidence="10">
    <location>
        <begin position="155"/>
        <end position="181"/>
    </location>
</feature>
<comment type="subcellular location">
    <subcellularLocation>
        <location evidence="1">Membrane</location>
        <topology evidence="1">Multi-pass membrane protein</topology>
    </subcellularLocation>
</comment>
<dbReference type="PANTHER" id="PTHR28097">
    <property type="entry name" value="PHEROMONE A FACTOR RECEPTOR"/>
    <property type="match status" value="1"/>
</dbReference>
<dbReference type="GO" id="GO:0000750">
    <property type="term" value="P:pheromone-dependent signal transduction involved in conjugation with cellular fusion"/>
    <property type="evidence" value="ECO:0007669"/>
    <property type="project" value="TreeGrafter"/>
</dbReference>
<evidence type="ECO:0000313" key="12">
    <source>
        <dbReference type="Proteomes" id="UP000077266"/>
    </source>
</evidence>
<evidence type="ECO:0000256" key="1">
    <source>
        <dbReference type="ARBA" id="ARBA00004141"/>
    </source>
</evidence>
<sequence length="322" mass="36535">MPDVLYLVFASISIFLVIVPSPWHVAAWNSATCYLMLWTTIGCIIHLVNSIVWHHSLENPAPIYCDISTKITMGLSMAIPLSSLCINRRLHNIATMSSVAVTKAQKRRDVIIDTLIAFVIPLIFMAVHYTMQGHRYDIIENYGCWPATYPTAPAYVLVIAPPVVVCSISLVYATLSLRAFIRRRTEFNQLLKSSSTGLNSGRYFRLMALASSEVLIGLPTSLYFLITDLKTIGVKPWISWEDTHYNFGFINYYPAYYFKFNRATQVALELNRWTFPFIAFIFFAFFGIGEEARKNYRRAFYTVLKPFGVQQPLGTTGKGASQ</sequence>
<dbReference type="FunCoup" id="A0A165D7L6">
    <property type="interactions" value="95"/>
</dbReference>